<evidence type="ECO:0000256" key="3">
    <source>
        <dbReference type="ARBA" id="ARBA00022833"/>
    </source>
</evidence>
<dbReference type="Gene3D" id="3.30.60.90">
    <property type="match status" value="3"/>
</dbReference>
<evidence type="ECO:0000256" key="2">
    <source>
        <dbReference type="ARBA" id="ARBA00022771"/>
    </source>
</evidence>
<feature type="region of interest" description="Disordered" evidence="5">
    <location>
        <begin position="589"/>
        <end position="615"/>
    </location>
</feature>
<reference evidence="8 9" key="1">
    <citation type="submission" date="2019-02" db="EMBL/GenBank/DDBJ databases">
        <title>Genome sequencing of the rare red list fungi Bondarzewia mesenterica.</title>
        <authorList>
            <person name="Buettner E."/>
            <person name="Kellner H."/>
        </authorList>
    </citation>
    <scope>NUCLEOTIDE SEQUENCE [LARGE SCALE GENOMIC DNA]</scope>
    <source>
        <strain evidence="8 9">DSM 108281</strain>
    </source>
</reference>
<keyword evidence="3" id="KW-0862">Zinc</keyword>
<dbReference type="PANTHER" id="PTHR15090">
    <property type="entry name" value="SEQUESTOSOME 1-RELATED"/>
    <property type="match status" value="1"/>
</dbReference>
<dbReference type="GO" id="GO:0007032">
    <property type="term" value="P:endosome organization"/>
    <property type="evidence" value="ECO:0007669"/>
    <property type="project" value="TreeGrafter"/>
</dbReference>
<dbReference type="Proteomes" id="UP000310158">
    <property type="component" value="Unassembled WGS sequence"/>
</dbReference>
<dbReference type="SUPFAM" id="SSF54277">
    <property type="entry name" value="CAD &amp; PB1 domains"/>
    <property type="match status" value="1"/>
</dbReference>
<dbReference type="Gene3D" id="3.10.20.90">
    <property type="entry name" value="Phosphatidylinositol 3-kinase Catalytic Subunit, Chain A, domain 1"/>
    <property type="match status" value="1"/>
</dbReference>
<comment type="caution">
    <text evidence="8">The sequence shown here is derived from an EMBL/GenBank/DDBJ whole genome shotgun (WGS) entry which is preliminary data.</text>
</comment>
<feature type="domain" description="PB1" evidence="7">
    <location>
        <begin position="22"/>
        <end position="123"/>
    </location>
</feature>
<dbReference type="InterPro" id="IPR000433">
    <property type="entry name" value="Znf_ZZ"/>
</dbReference>
<evidence type="ECO:0000259" key="7">
    <source>
        <dbReference type="PROSITE" id="PS51745"/>
    </source>
</evidence>
<dbReference type="InterPro" id="IPR000270">
    <property type="entry name" value="PB1_dom"/>
</dbReference>
<dbReference type="SMART" id="SM00666">
    <property type="entry name" value="PB1"/>
    <property type="match status" value="1"/>
</dbReference>
<dbReference type="Pfam" id="PF00564">
    <property type="entry name" value="PB1"/>
    <property type="match status" value="1"/>
</dbReference>
<dbReference type="SMART" id="SM00291">
    <property type="entry name" value="ZnF_ZZ"/>
    <property type="match status" value="3"/>
</dbReference>
<dbReference type="OrthoDB" id="661148at2759"/>
<feature type="compositionally biased region" description="Basic and acidic residues" evidence="5">
    <location>
        <begin position="344"/>
        <end position="359"/>
    </location>
</feature>
<evidence type="ECO:0008006" key="10">
    <source>
        <dbReference type="Google" id="ProtNLM"/>
    </source>
</evidence>
<feature type="region of interest" description="Disordered" evidence="5">
    <location>
        <begin position="183"/>
        <end position="230"/>
    </location>
</feature>
<feature type="region of interest" description="Disordered" evidence="5">
    <location>
        <begin position="515"/>
        <end position="559"/>
    </location>
</feature>
<keyword evidence="9" id="KW-1185">Reference proteome</keyword>
<dbReference type="GO" id="GO:0005080">
    <property type="term" value="F:protein kinase C binding"/>
    <property type="evidence" value="ECO:0007669"/>
    <property type="project" value="TreeGrafter"/>
</dbReference>
<keyword evidence="1" id="KW-0479">Metal-binding</keyword>
<dbReference type="InterPro" id="IPR052260">
    <property type="entry name" value="Autophagy_Rcpt_SigReg"/>
</dbReference>
<feature type="compositionally biased region" description="Polar residues" evidence="5">
    <location>
        <begin position="394"/>
        <end position="409"/>
    </location>
</feature>
<dbReference type="GO" id="GO:0035973">
    <property type="term" value="P:aggrephagy"/>
    <property type="evidence" value="ECO:0007669"/>
    <property type="project" value="TreeGrafter"/>
</dbReference>
<gene>
    <name evidence="8" type="ORF">EW146_g3752</name>
</gene>
<dbReference type="AlphaFoldDB" id="A0A4S4LWL5"/>
<dbReference type="GO" id="GO:0008270">
    <property type="term" value="F:zinc ion binding"/>
    <property type="evidence" value="ECO:0007669"/>
    <property type="project" value="UniProtKB-KW"/>
</dbReference>
<dbReference type="PROSITE" id="PS51745">
    <property type="entry name" value="PB1"/>
    <property type="match status" value="1"/>
</dbReference>
<dbReference type="Pfam" id="PF00569">
    <property type="entry name" value="ZZ"/>
    <property type="match status" value="1"/>
</dbReference>
<evidence type="ECO:0000256" key="1">
    <source>
        <dbReference type="ARBA" id="ARBA00022723"/>
    </source>
</evidence>
<proteinExistence type="predicted"/>
<organism evidence="8 9">
    <name type="scientific">Bondarzewia mesenterica</name>
    <dbReference type="NCBI Taxonomy" id="1095465"/>
    <lineage>
        <taxon>Eukaryota</taxon>
        <taxon>Fungi</taxon>
        <taxon>Dikarya</taxon>
        <taxon>Basidiomycota</taxon>
        <taxon>Agaricomycotina</taxon>
        <taxon>Agaricomycetes</taxon>
        <taxon>Russulales</taxon>
        <taxon>Bondarzewiaceae</taxon>
        <taxon>Bondarzewia</taxon>
    </lineage>
</organism>
<dbReference type="CDD" id="cd02340">
    <property type="entry name" value="ZZ_NBR1_like"/>
    <property type="match status" value="1"/>
</dbReference>
<feature type="region of interest" description="Disordered" evidence="5">
    <location>
        <begin position="341"/>
        <end position="360"/>
    </location>
</feature>
<protein>
    <recommendedName>
        <fullName evidence="10">ZZ-type domain-containing protein</fullName>
    </recommendedName>
</protein>
<dbReference type="PANTHER" id="PTHR15090:SF0">
    <property type="entry name" value="SEQUESTOSOME-1"/>
    <property type="match status" value="1"/>
</dbReference>
<feature type="domain" description="ZZ-type" evidence="6">
    <location>
        <begin position="797"/>
        <end position="854"/>
    </location>
</feature>
<dbReference type="GO" id="GO:0070530">
    <property type="term" value="F:K63-linked polyubiquitin modification-dependent protein binding"/>
    <property type="evidence" value="ECO:0007669"/>
    <property type="project" value="TreeGrafter"/>
</dbReference>
<dbReference type="GO" id="GO:0016235">
    <property type="term" value="C:aggresome"/>
    <property type="evidence" value="ECO:0007669"/>
    <property type="project" value="TreeGrafter"/>
</dbReference>
<evidence type="ECO:0000256" key="5">
    <source>
        <dbReference type="SAM" id="MobiDB-lite"/>
    </source>
</evidence>
<evidence type="ECO:0000256" key="4">
    <source>
        <dbReference type="PROSITE-ProRule" id="PRU00228"/>
    </source>
</evidence>
<evidence type="ECO:0000259" key="6">
    <source>
        <dbReference type="PROSITE" id="PS50135"/>
    </source>
</evidence>
<dbReference type="InterPro" id="IPR043145">
    <property type="entry name" value="Znf_ZZ_sf"/>
</dbReference>
<dbReference type="InterPro" id="IPR053793">
    <property type="entry name" value="PB1-like"/>
</dbReference>
<dbReference type="GO" id="GO:0000423">
    <property type="term" value="P:mitophagy"/>
    <property type="evidence" value="ECO:0007669"/>
    <property type="project" value="TreeGrafter"/>
</dbReference>
<keyword evidence="2 4" id="KW-0863">Zinc-finger</keyword>
<name>A0A4S4LWL5_9AGAM</name>
<sequence>MVSFALRSSFSDLHPNEKPDKPFIVKCKYHTRNKKITFGSAQTCTYELLKERVEEGFSLSSQPFLIKWTDDEGEVIPITSDADLTEAIQYYCRGDEEAPTSSAGSILSYRGSSSSRKITLQVQIDVDYDGPSLSDNSSLASTDDYQSHNGSQFSFALSAPPSAFPDDDAVTVSSKSVGRRKPDTLFRKLFDPSSRSPGHSHHRSTPSSTSSPAHSWDFLSEPRSARPKSEDWDVVDVNASDGASNAAPSISLEDVAARYPAHPSAVLERLKFQAQPSNSSAHDHTLLHTDRGAAWLQDQNMRTIKATLGTVPAEEDVTSLGDISLEVDHRGKVYYEYKSSASEASREYESDESGADHDIGTSSVARVFHIGTALDSPSAPAGNFETGHSVIPEGSSQRRPVSRTFNSDPFTYGNDPQAGIPPHLLVPEELTDCSECGAILDSFRYICTTCGEKKPCSRFELEAIAESTQGKGKGIAFSEETSMAYPPHGHRSSPSTSSSTTITPFADIDAESFRHMRSPSHQKPLPALPSTSPTDTVVGTSIRSHGHGHRSNSSASSSSTRIGGYELCYLCIQSLGNKHSVLSTYSNGSIHGGGETPPSPNAPSDWRRSAPRQKGQLRHAYVEKMWGRSGWEDVGAHDVHNIHPVHAFLIMLEKPARSRSVPDFLSEPSMLDAADEPSMKHPGVKCYHCMQDVVGARFRCIDCTNTEVDICSNCEAAGLPGNLDSADGGHISSHVMLKVIPMPLNTAEVLSVSRRAHRLRNSRDRVDIPGSIARSSPGSVSSSFARTVLRENLELEDHLIFCDCCGQSIIGVRYQCASCPSKPASYNLCSSCEDKSYQVHDPYHIFIKLPHPVDNHGPLQSPFPILPKLYKDAAGPPPGHAVDGTDTTAYLKDLLHKSALCDRHLTPIVGKWYRCAYCAKDLCADCEEIDEHDFTHVFIVFKAPVDMQLFK</sequence>
<feature type="compositionally biased region" description="Low complexity" evidence="5">
    <location>
        <begin position="205"/>
        <end position="215"/>
    </location>
</feature>
<evidence type="ECO:0000313" key="8">
    <source>
        <dbReference type="EMBL" id="THH16959.1"/>
    </source>
</evidence>
<dbReference type="SUPFAM" id="SSF57850">
    <property type="entry name" value="RING/U-box"/>
    <property type="match status" value="3"/>
</dbReference>
<accession>A0A4S4LWL5</accession>
<dbReference type="GO" id="GO:0044753">
    <property type="term" value="C:amphisome"/>
    <property type="evidence" value="ECO:0007669"/>
    <property type="project" value="TreeGrafter"/>
</dbReference>
<dbReference type="PROSITE" id="PS50135">
    <property type="entry name" value="ZF_ZZ_2"/>
    <property type="match status" value="1"/>
</dbReference>
<feature type="region of interest" description="Disordered" evidence="5">
    <location>
        <begin position="378"/>
        <end position="418"/>
    </location>
</feature>
<evidence type="ECO:0000313" key="9">
    <source>
        <dbReference type="Proteomes" id="UP000310158"/>
    </source>
</evidence>
<dbReference type="EMBL" id="SGPL01000133">
    <property type="protein sequence ID" value="THH16959.1"/>
    <property type="molecule type" value="Genomic_DNA"/>
</dbReference>
<feature type="compositionally biased region" description="Polar residues" evidence="5">
    <location>
        <begin position="529"/>
        <end position="538"/>
    </location>
</feature>